<evidence type="ECO:0000256" key="1">
    <source>
        <dbReference type="SAM" id="Phobius"/>
    </source>
</evidence>
<comment type="caution">
    <text evidence="2">The sequence shown here is derived from an EMBL/GenBank/DDBJ whole genome shotgun (WGS) entry which is preliminary data.</text>
</comment>
<accession>A0A9P6UDV2</accession>
<dbReference type="AlphaFoldDB" id="A0A9P6UDV2"/>
<feature type="transmembrane region" description="Helical" evidence="1">
    <location>
        <begin position="179"/>
        <end position="202"/>
    </location>
</feature>
<name>A0A9P6UDV2_9FUNG</name>
<keyword evidence="1" id="KW-0812">Transmembrane</keyword>
<sequence>MLGAEKMVCNKKPEVFYNAFMACDVNTPQLSAIFPGNYALSLDLDAKNNSIKAQLWMDNNEQFFCSIDACIVSTTELEGKIKTTWECPNLKCTCITTPTKLCGGIPTPAKIDLKNTIRDLTGPFTLNCPHDSTTCAFRIAALNGLLPNGLEMVNCKMGECVYPSEMSTSITSLQKTMPVGVIICLGVLGALILFLIVVCSIAKRNQIVLSRTPYTLNNEAASLEFRN</sequence>
<keyword evidence="3" id="KW-1185">Reference proteome</keyword>
<feature type="non-terminal residue" evidence="2">
    <location>
        <position position="227"/>
    </location>
</feature>
<protein>
    <submittedName>
        <fullName evidence="2">Uncharacterized protein</fullName>
    </submittedName>
</protein>
<organism evidence="2 3">
    <name type="scientific">Linnemannia gamsii</name>
    <dbReference type="NCBI Taxonomy" id="64522"/>
    <lineage>
        <taxon>Eukaryota</taxon>
        <taxon>Fungi</taxon>
        <taxon>Fungi incertae sedis</taxon>
        <taxon>Mucoromycota</taxon>
        <taxon>Mortierellomycotina</taxon>
        <taxon>Mortierellomycetes</taxon>
        <taxon>Mortierellales</taxon>
        <taxon>Mortierellaceae</taxon>
        <taxon>Linnemannia</taxon>
    </lineage>
</organism>
<dbReference type="EMBL" id="JAAAIN010005410">
    <property type="protein sequence ID" value="KAG0274677.1"/>
    <property type="molecule type" value="Genomic_DNA"/>
</dbReference>
<dbReference type="OrthoDB" id="66620at2759"/>
<evidence type="ECO:0000313" key="3">
    <source>
        <dbReference type="Proteomes" id="UP000823405"/>
    </source>
</evidence>
<reference evidence="2" key="1">
    <citation type="journal article" date="2020" name="Fungal Divers.">
        <title>Resolving the Mortierellaceae phylogeny through synthesis of multi-gene phylogenetics and phylogenomics.</title>
        <authorList>
            <person name="Vandepol N."/>
            <person name="Liber J."/>
            <person name="Desiro A."/>
            <person name="Na H."/>
            <person name="Kennedy M."/>
            <person name="Barry K."/>
            <person name="Grigoriev I.V."/>
            <person name="Miller A.N."/>
            <person name="O'Donnell K."/>
            <person name="Stajich J.E."/>
            <person name="Bonito G."/>
        </authorList>
    </citation>
    <scope>NUCLEOTIDE SEQUENCE</scope>
    <source>
        <strain evidence="2">NVP60</strain>
    </source>
</reference>
<evidence type="ECO:0000313" key="2">
    <source>
        <dbReference type="EMBL" id="KAG0274677.1"/>
    </source>
</evidence>
<keyword evidence="1" id="KW-1133">Transmembrane helix</keyword>
<dbReference type="Proteomes" id="UP000823405">
    <property type="component" value="Unassembled WGS sequence"/>
</dbReference>
<proteinExistence type="predicted"/>
<gene>
    <name evidence="2" type="ORF">BGZ97_010475</name>
</gene>
<keyword evidence="1" id="KW-0472">Membrane</keyword>